<dbReference type="SUPFAM" id="SSF55008">
    <property type="entry name" value="HMA, heavy metal-associated domain"/>
    <property type="match status" value="1"/>
</dbReference>
<evidence type="ECO:0000259" key="6">
    <source>
        <dbReference type="PROSITE" id="PS50846"/>
    </source>
</evidence>
<name>A0A0E9NM03_SAICN</name>
<evidence type="ECO:0000256" key="3">
    <source>
        <dbReference type="ARBA" id="ARBA00016103"/>
    </source>
</evidence>
<evidence type="ECO:0000256" key="2">
    <source>
        <dbReference type="ARBA" id="ARBA00010636"/>
    </source>
</evidence>
<keyword evidence="8" id="KW-1185">Reference proteome</keyword>
<dbReference type="InterPro" id="IPR036163">
    <property type="entry name" value="HMA_dom_sf"/>
</dbReference>
<dbReference type="GO" id="GO:0006801">
    <property type="term" value="P:superoxide metabolic process"/>
    <property type="evidence" value="ECO:0007669"/>
    <property type="project" value="InterPro"/>
</dbReference>
<dbReference type="AlphaFoldDB" id="A0A0E9NM03"/>
<dbReference type="STRING" id="698492.A0A0E9NM03"/>
<dbReference type="InterPro" id="IPR036423">
    <property type="entry name" value="SOD-like_Cu/Zn_dom_sf"/>
</dbReference>
<evidence type="ECO:0000256" key="5">
    <source>
        <dbReference type="SAM" id="MobiDB-lite"/>
    </source>
</evidence>
<accession>A0A0E9NM03</accession>
<sequence length="567" mass="61372">MKPSSDKSVSFAPVKQSVKRSSTADEDVATPARAKRPRNVAEPETPADSDDEFADARATPFASRTPAMTRTPASRLRKSTLPAVNDTPVLKNSGHVKFGDDDVIGGSDEDFATADEADLPVKQVASEQDEESEEESDSGDEAPEAVSMSTGRTEAIEKEREAQEAAKLLEQRNKDKRRQRDLKAKEQKEAAKQRKLAALIAAASKAEEEAEEEEDEEEGAALPDLLPDDVLEAAAAAPARIHKRLADFDDDFEGEFDAPSGSKSTSQKQRKKKFKSGAIAVKVLEKQNKGLPPVKAKKLSNMRDQLLQRNASNPPPGYLKHLHYDELLSNRICRDHEGSDSRRSAAFDFGAFLLIPPLQCQACADSISEALKKVPGVERFDINLNDKSVFVEGTAPPSQISRAMRDTGKDVILRGTGSAEGAAVCILDMCAQEHGRQDIRGLVRLVQVNLQTCFIETSVTAFEPGIYQVAVRQSGNLSEGVASTGKVLHAIGEINIGPKGWGELVTESEQIKVQDIIGRSITVGDKVAGVIARSAGVWENQKVVCACSGRTIWQEHADAIRQAGSVL</sequence>
<organism evidence="7 8">
    <name type="scientific">Saitoella complicata (strain BCRC 22490 / CBS 7301 / JCM 7358 / NBRC 10748 / NRRL Y-17804)</name>
    <dbReference type="NCBI Taxonomy" id="698492"/>
    <lineage>
        <taxon>Eukaryota</taxon>
        <taxon>Fungi</taxon>
        <taxon>Dikarya</taxon>
        <taxon>Ascomycota</taxon>
        <taxon>Taphrinomycotina</taxon>
        <taxon>Taphrinomycotina incertae sedis</taxon>
        <taxon>Saitoella</taxon>
    </lineage>
</organism>
<feature type="compositionally biased region" description="Basic and acidic residues" evidence="5">
    <location>
        <begin position="154"/>
        <end position="173"/>
    </location>
</feature>
<feature type="compositionally biased region" description="Basic and acidic residues" evidence="5">
    <location>
        <begin position="181"/>
        <end position="192"/>
    </location>
</feature>
<dbReference type="InterPro" id="IPR017969">
    <property type="entry name" value="Heavy-metal-associated_CS"/>
</dbReference>
<evidence type="ECO:0000256" key="4">
    <source>
        <dbReference type="ARBA" id="ARBA00022723"/>
    </source>
</evidence>
<reference evidence="7 8" key="1">
    <citation type="journal article" date="2011" name="J. Gen. Appl. Microbiol.">
        <title>Draft genome sequencing of the enigmatic yeast Saitoella complicata.</title>
        <authorList>
            <person name="Nishida H."/>
            <person name="Hamamoto M."/>
            <person name="Sugiyama J."/>
        </authorList>
    </citation>
    <scope>NUCLEOTIDE SEQUENCE [LARGE SCALE GENOMIC DNA]</scope>
    <source>
        <strain evidence="7 8">NRRL Y-17804</strain>
    </source>
</reference>
<evidence type="ECO:0000256" key="1">
    <source>
        <dbReference type="ARBA" id="ARBA00001973"/>
    </source>
</evidence>
<dbReference type="PROSITE" id="PS01047">
    <property type="entry name" value="HMA_1"/>
    <property type="match status" value="1"/>
</dbReference>
<dbReference type="GO" id="GO:0030515">
    <property type="term" value="F:snoRNA binding"/>
    <property type="evidence" value="ECO:0007669"/>
    <property type="project" value="InterPro"/>
</dbReference>
<dbReference type="Gene3D" id="2.60.40.200">
    <property type="entry name" value="Superoxide dismutase, copper/zinc binding domain"/>
    <property type="match status" value="1"/>
</dbReference>
<dbReference type="InterPro" id="IPR006121">
    <property type="entry name" value="HMA_dom"/>
</dbReference>
<keyword evidence="4" id="KW-0479">Metal-binding</keyword>
<comment type="cofactor">
    <cofactor evidence="1">
        <name>Cu(2+)</name>
        <dbReference type="ChEBI" id="CHEBI:29036"/>
    </cofactor>
</comment>
<dbReference type="GO" id="GO:0006364">
    <property type="term" value="P:rRNA processing"/>
    <property type="evidence" value="ECO:0007669"/>
    <property type="project" value="InterPro"/>
</dbReference>
<dbReference type="Gene3D" id="3.30.70.100">
    <property type="match status" value="1"/>
</dbReference>
<dbReference type="Pfam" id="PF08297">
    <property type="entry name" value="U3_snoRNA_assoc"/>
    <property type="match status" value="1"/>
</dbReference>
<dbReference type="EMBL" id="BACD03000038">
    <property type="protein sequence ID" value="GAO50843.1"/>
    <property type="molecule type" value="Genomic_DNA"/>
</dbReference>
<dbReference type="GO" id="GO:0046872">
    <property type="term" value="F:metal ion binding"/>
    <property type="evidence" value="ECO:0007669"/>
    <property type="project" value="UniProtKB-KW"/>
</dbReference>
<dbReference type="InterPro" id="IPR013268">
    <property type="entry name" value="UTP16"/>
</dbReference>
<dbReference type="SUPFAM" id="SSF49329">
    <property type="entry name" value="Cu,Zn superoxide dismutase-like"/>
    <property type="match status" value="1"/>
</dbReference>
<comment type="similarity">
    <text evidence="2">Belongs to the CCS1 family.</text>
</comment>
<comment type="caution">
    <text evidence="7">The sequence shown here is derived from an EMBL/GenBank/DDBJ whole genome shotgun (WGS) entry which is preliminary data.</text>
</comment>
<dbReference type="CDD" id="cd00371">
    <property type="entry name" value="HMA"/>
    <property type="match status" value="1"/>
</dbReference>
<feature type="compositionally biased region" description="Acidic residues" evidence="5">
    <location>
        <begin position="127"/>
        <end position="143"/>
    </location>
</feature>
<proteinExistence type="inferred from homology"/>
<feature type="compositionally biased region" description="Acidic residues" evidence="5">
    <location>
        <begin position="208"/>
        <end position="219"/>
    </location>
</feature>
<protein>
    <recommendedName>
        <fullName evidence="3">Superoxide dismutase 1 copper chaperone</fullName>
    </recommendedName>
</protein>
<evidence type="ECO:0000313" key="8">
    <source>
        <dbReference type="Proteomes" id="UP000033140"/>
    </source>
</evidence>
<reference evidence="7 8" key="3">
    <citation type="journal article" date="2015" name="Genome Announc.">
        <title>Draft Genome Sequence of the Archiascomycetous Yeast Saitoella complicata.</title>
        <authorList>
            <person name="Yamauchi K."/>
            <person name="Kondo S."/>
            <person name="Hamamoto M."/>
            <person name="Takahashi Y."/>
            <person name="Ogura Y."/>
            <person name="Hayashi T."/>
            <person name="Nishida H."/>
        </authorList>
    </citation>
    <scope>NUCLEOTIDE SEQUENCE [LARGE SCALE GENOMIC DNA]</scope>
    <source>
        <strain evidence="7 8">NRRL Y-17804</strain>
    </source>
</reference>
<gene>
    <name evidence="7" type="ORF">G7K_4963-t2</name>
</gene>
<feature type="domain" description="HMA" evidence="6">
    <location>
        <begin position="349"/>
        <end position="412"/>
    </location>
</feature>
<feature type="compositionally biased region" description="Acidic residues" evidence="5">
    <location>
        <begin position="101"/>
        <end position="118"/>
    </location>
</feature>
<feature type="region of interest" description="Disordered" evidence="5">
    <location>
        <begin position="1"/>
        <end position="233"/>
    </location>
</feature>
<evidence type="ECO:0000313" key="7">
    <source>
        <dbReference type="EMBL" id="GAO50843.1"/>
    </source>
</evidence>
<dbReference type="Proteomes" id="UP000033140">
    <property type="component" value="Unassembled WGS sequence"/>
</dbReference>
<reference evidence="7 8" key="2">
    <citation type="journal article" date="2014" name="J. Gen. Appl. Microbiol.">
        <title>The early diverging ascomycetous budding yeast Saitoella complicata has three histone deacetylases belonging to the Clr6, Hos2, and Rpd3 lineages.</title>
        <authorList>
            <person name="Nishida H."/>
            <person name="Matsumoto T."/>
            <person name="Kondo S."/>
            <person name="Hamamoto M."/>
            <person name="Yoshikawa H."/>
        </authorList>
    </citation>
    <scope>NUCLEOTIDE SEQUENCE [LARGE SCALE GENOMIC DNA]</scope>
    <source>
        <strain evidence="7 8">NRRL Y-17804</strain>
    </source>
</reference>
<dbReference type="PROSITE" id="PS50846">
    <property type="entry name" value="HMA_2"/>
    <property type="match status" value="1"/>
</dbReference>
<dbReference type="Pfam" id="PF00403">
    <property type="entry name" value="HMA"/>
    <property type="match status" value="1"/>
</dbReference>